<feature type="signal peptide" evidence="2">
    <location>
        <begin position="1"/>
        <end position="30"/>
    </location>
</feature>
<dbReference type="RefSeq" id="WP_309849911.1">
    <property type="nucleotide sequence ID" value="NZ_BAAAIU010000042.1"/>
</dbReference>
<keyword evidence="2" id="KW-0732">Signal</keyword>
<gene>
    <name evidence="3" type="ORF">J2S35_000706</name>
</gene>
<feature type="region of interest" description="Disordered" evidence="1">
    <location>
        <begin position="164"/>
        <end position="183"/>
    </location>
</feature>
<dbReference type="EMBL" id="JAVDUI010000001">
    <property type="protein sequence ID" value="MDR6891766.1"/>
    <property type="molecule type" value="Genomic_DNA"/>
</dbReference>
<dbReference type="AlphaFoldDB" id="A0AAE3YHA7"/>
<evidence type="ECO:0000313" key="4">
    <source>
        <dbReference type="Proteomes" id="UP001247307"/>
    </source>
</evidence>
<feature type="chain" id="PRO_5042238435" description="DNA modification methylase" evidence="2">
    <location>
        <begin position="31"/>
        <end position="183"/>
    </location>
</feature>
<reference evidence="3" key="1">
    <citation type="submission" date="2023-07" db="EMBL/GenBank/DDBJ databases">
        <title>Sequencing the genomes of 1000 actinobacteria strains.</title>
        <authorList>
            <person name="Klenk H.-P."/>
        </authorList>
    </citation>
    <scope>NUCLEOTIDE SEQUENCE</scope>
    <source>
        <strain evidence="3">DSM 13988</strain>
    </source>
</reference>
<evidence type="ECO:0000256" key="1">
    <source>
        <dbReference type="SAM" id="MobiDB-lite"/>
    </source>
</evidence>
<protein>
    <recommendedName>
        <fullName evidence="5">DNA modification methylase</fullName>
    </recommendedName>
</protein>
<proteinExistence type="predicted"/>
<comment type="caution">
    <text evidence="3">The sequence shown here is derived from an EMBL/GenBank/DDBJ whole genome shotgun (WGS) entry which is preliminary data.</text>
</comment>
<dbReference type="PROSITE" id="PS51257">
    <property type="entry name" value="PROKAR_LIPOPROTEIN"/>
    <property type="match status" value="1"/>
</dbReference>
<keyword evidence="4" id="KW-1185">Reference proteome</keyword>
<accession>A0AAE3YHA7</accession>
<name>A0AAE3YHA7_9MICC</name>
<evidence type="ECO:0000256" key="2">
    <source>
        <dbReference type="SAM" id="SignalP"/>
    </source>
</evidence>
<evidence type="ECO:0000313" key="3">
    <source>
        <dbReference type="EMBL" id="MDR6891766.1"/>
    </source>
</evidence>
<sequence>MTNLRAIRARRTAAAVILAASLAGATGCSAINEQATTKTYNPSDGVSASLHAPSSDVQMRNMLIVTNAKDKPGRLLGTLVNTGSSPVTVQFTVGSTKVAKPITVPAGAKNTVSLEDKGNEVEIASTPKTPGENVSVTATAGGKSAEFSAPVLDGTLEQYRAFIPGGYTPAPKETTAPSKSSGH</sequence>
<evidence type="ECO:0008006" key="5">
    <source>
        <dbReference type="Google" id="ProtNLM"/>
    </source>
</evidence>
<organism evidence="3 4">
    <name type="scientific">Falsarthrobacter nasiphocae</name>
    <dbReference type="NCBI Taxonomy" id="189863"/>
    <lineage>
        <taxon>Bacteria</taxon>
        <taxon>Bacillati</taxon>
        <taxon>Actinomycetota</taxon>
        <taxon>Actinomycetes</taxon>
        <taxon>Micrococcales</taxon>
        <taxon>Micrococcaceae</taxon>
        <taxon>Falsarthrobacter</taxon>
    </lineage>
</organism>
<dbReference type="Proteomes" id="UP001247307">
    <property type="component" value="Unassembled WGS sequence"/>
</dbReference>